<dbReference type="Proteomes" id="UP000253437">
    <property type="component" value="Unassembled WGS sequence"/>
</dbReference>
<dbReference type="EMBL" id="QOUW02000005">
    <property type="protein sequence ID" value="RIW19000.1"/>
    <property type="molecule type" value="Genomic_DNA"/>
</dbReference>
<keyword evidence="3" id="KW-1185">Reference proteome</keyword>
<reference evidence="2 4" key="3">
    <citation type="submission" date="2018-08" db="EMBL/GenBank/DDBJ databases">
        <title>Vibrio harveyi strains pathogenic to white snook Centropomus viridis Lockington (1877) and potential probiotic bacteria.</title>
        <authorList>
            <person name="Soto-Rodriguez S."/>
            <person name="Gomez-Gil B."/>
            <person name="Lozano-Olvera R."/>
        </authorList>
    </citation>
    <scope>NUCLEOTIDE SEQUENCE [LARGE SCALE GENOMIC DNA]</scope>
    <source>
        <strain evidence="2 4">CAIM 1508</strain>
    </source>
</reference>
<organism evidence="2 4">
    <name type="scientific">Vibrio harveyi</name>
    <name type="common">Beneckea harveyi</name>
    <dbReference type="NCBI Taxonomy" id="669"/>
    <lineage>
        <taxon>Bacteria</taxon>
        <taxon>Pseudomonadati</taxon>
        <taxon>Pseudomonadota</taxon>
        <taxon>Gammaproteobacteria</taxon>
        <taxon>Vibrionales</taxon>
        <taxon>Vibrionaceae</taxon>
        <taxon>Vibrio</taxon>
    </lineage>
</organism>
<evidence type="ECO:0000313" key="2">
    <source>
        <dbReference type="EMBL" id="RIW19000.1"/>
    </source>
</evidence>
<evidence type="ECO:0000313" key="1">
    <source>
        <dbReference type="EMBL" id="AUW38355.1"/>
    </source>
</evidence>
<reference evidence="3" key="1">
    <citation type="submission" date="2015-12" db="EMBL/GenBank/DDBJ databases">
        <title>FDA dAtabase for Regulatory Grade micrObial Sequences (FDA-ARGOS): Supporting development and validation of Infectious Disease Dx tests.</title>
        <authorList>
            <person name="Hoffmann M."/>
            <person name="Allard M."/>
            <person name="Evans P."/>
            <person name="Brown E."/>
            <person name="Tallon L.J."/>
            <person name="Sadzewicz L."/>
            <person name="Sengamalay N."/>
            <person name="Ott S."/>
            <person name="Godinez A."/>
            <person name="Nagaraj S."/>
            <person name="Vyas G."/>
            <person name="Aluvathingal J."/>
            <person name="Nadendla S."/>
            <person name="Geyer C."/>
            <person name="Sichtig H."/>
        </authorList>
    </citation>
    <scope>NUCLEOTIDE SEQUENCE [LARGE SCALE GENOMIC DNA]</scope>
    <source>
        <strain evidence="3">ATCC 43516</strain>
    </source>
</reference>
<name>A0A3A1Q686_VIBHA</name>
<protein>
    <submittedName>
        <fullName evidence="2">Uncharacterized protein</fullName>
    </submittedName>
</protein>
<dbReference type="EMBL" id="CP014039">
    <property type="protein sequence ID" value="AUW38355.1"/>
    <property type="molecule type" value="Genomic_DNA"/>
</dbReference>
<dbReference type="AlphaFoldDB" id="A0A3A1Q686"/>
<proteinExistence type="predicted"/>
<dbReference type="Proteomes" id="UP000067422">
    <property type="component" value="Chromosome 2"/>
</dbReference>
<dbReference type="KEGG" id="vhr:AL538_28530"/>
<evidence type="ECO:0000313" key="4">
    <source>
        <dbReference type="Proteomes" id="UP000253437"/>
    </source>
</evidence>
<evidence type="ECO:0000313" key="3">
    <source>
        <dbReference type="Proteomes" id="UP000067422"/>
    </source>
</evidence>
<reference evidence="1" key="2">
    <citation type="submission" date="2018-01" db="EMBL/GenBank/DDBJ databases">
        <title>FDA dAtabase for Regulatory Grade micrObial Sequences (FDA-ARGOS): Supporting development and validation of Infectious Disease Dx tests.</title>
        <authorList>
            <person name="Hoffmann M."/>
            <person name="Allard M."/>
            <person name="Evans P."/>
            <person name="Brown E."/>
            <person name="Tallon L."/>
            <person name="Sadzewicz L."/>
            <person name="Sengamalay N."/>
            <person name="Ott S."/>
            <person name="Godinez A."/>
            <person name="Nagaraj S."/>
            <person name="Vyas G."/>
            <person name="Aluvathingal J."/>
            <person name="Nadendla S."/>
            <person name="Geyer C."/>
            <person name="Sichtig H."/>
        </authorList>
    </citation>
    <scope>NUCLEOTIDE SEQUENCE</scope>
    <source>
        <strain evidence="1">FDAARGOS_107</strain>
    </source>
</reference>
<dbReference type="OrthoDB" id="5909715at2"/>
<sequence length="96" mass="11099">MISKNTDKQKVKEGCKHLTQHLASNQQPHLTSPCIKLRSSQHSELKGEELVLQSRITQFTMQHHNALKIDSEYSLRLLQNDAARLALSFRHSREPR</sequence>
<gene>
    <name evidence="1" type="ORF">AL538_28530</name>
    <name evidence="2" type="ORF">DS957_002610</name>
</gene>
<accession>A0A3A1Q686</accession>